<name>Q852R0_9MONI</name>
<reference evidence="2" key="1">
    <citation type="journal article" date="1995" name="Physiol. Plantarum">
        <title>Purification and characterization of a 22-kDa protein in chloroplasts from green spores of the fern Osmunda japonica.</title>
        <authorList>
            <person name="Inoue H."/>
            <person name="Takano A."/>
            <person name="Asano Y."/>
            <person name="Katoh Y."/>
        </authorList>
    </citation>
    <scope>NUCLEOTIDE SEQUENCE</scope>
    <source>
        <tissue evidence="2">Spore</tissue>
    </source>
</reference>
<dbReference type="AlphaFoldDB" id="Q852R0"/>
<reference evidence="2" key="3">
    <citation type="submission" date="2003-01" db="EMBL/GenBank/DDBJ databases">
        <title>Properties of the 22-kDa protein in chloroplasts of spores of Osmunda japonica.</title>
        <authorList>
            <person name="Inoue H."/>
            <person name="Nakayama K."/>
            <person name="Tamura H."/>
            <person name="Yamaguchi H."/>
            <person name="Kamachi H."/>
            <person name="Noguchi M."/>
        </authorList>
    </citation>
    <scope>NUCLEOTIDE SEQUENCE</scope>
    <source>
        <tissue evidence="2">Spore</tissue>
    </source>
</reference>
<feature type="region of interest" description="Disordered" evidence="1">
    <location>
        <begin position="87"/>
        <end position="117"/>
    </location>
</feature>
<feature type="region of interest" description="Disordered" evidence="1">
    <location>
        <begin position="173"/>
        <end position="196"/>
    </location>
</feature>
<evidence type="ECO:0000256" key="1">
    <source>
        <dbReference type="SAM" id="MobiDB-lite"/>
    </source>
</evidence>
<feature type="compositionally biased region" description="Basic and acidic residues" evidence="1">
    <location>
        <begin position="132"/>
        <end position="141"/>
    </location>
</feature>
<accession>Q852R0</accession>
<protein>
    <submittedName>
        <fullName evidence="2">22-kDa protein of chloroplasts in green spores</fullName>
    </submittedName>
</protein>
<sequence length="196" mass="19248">MAATAALAVSSDLALAASGPGINIGAQGTAEKANDLLKGAADKLNIQDAPKRFGPGIPGAAKDATKVAQKAGSGAIGDLQAGATDVTRQARQNVEDTARRTGGLFGNAKDNAGGVAGNVQDGAKNILGQVQGKKDDARSAAKDVVGQAQSKANDGKGVLGSIQEGIQGFTESVAQKGSDAKTAAEGAASNAQKALQ</sequence>
<dbReference type="Gene3D" id="1.20.120.20">
    <property type="entry name" value="Apolipoprotein"/>
    <property type="match status" value="1"/>
</dbReference>
<evidence type="ECO:0000313" key="2">
    <source>
        <dbReference type="EMBL" id="BAC55273.1"/>
    </source>
</evidence>
<reference evidence="2" key="2">
    <citation type="journal article" date="2000" name="Physiol. Plantarum">
        <title>Characterization of a protease that acts specifically on the 22-kDa protein in thylakoid membranes from green spores of the fern Osmunda japonica.</title>
        <authorList>
            <person name="Inoue H."/>
            <person name="Kamachi H."/>
            <person name="Yamaya D."/>
            <person name="Oguma M."/>
            <person name="Noguchi M."/>
        </authorList>
    </citation>
    <scope>NUCLEOTIDE SEQUENCE</scope>
    <source>
        <tissue evidence="2">Spore</tissue>
    </source>
</reference>
<dbReference type="EMBL" id="AB100090">
    <property type="protein sequence ID" value="BAC55273.1"/>
    <property type="molecule type" value="mRNA"/>
</dbReference>
<organism evidence="2">
    <name type="scientific">Osmunda japonica</name>
    <dbReference type="NCBI Taxonomy" id="90693"/>
    <lineage>
        <taxon>Eukaryota</taxon>
        <taxon>Viridiplantae</taxon>
        <taxon>Streptophyta</taxon>
        <taxon>Embryophyta</taxon>
        <taxon>Tracheophyta</taxon>
        <taxon>Polypodiopsida</taxon>
        <taxon>Polypodiidae</taxon>
        <taxon>Osmundales</taxon>
        <taxon>Osmundaceae</taxon>
        <taxon>Osmunda</taxon>
    </lineage>
</organism>
<proteinExistence type="evidence at transcript level"/>
<feature type="region of interest" description="Disordered" evidence="1">
    <location>
        <begin position="130"/>
        <end position="159"/>
    </location>
</feature>